<evidence type="ECO:0000256" key="8">
    <source>
        <dbReference type="ARBA" id="ARBA00023180"/>
    </source>
</evidence>
<dbReference type="SMART" id="SM00872">
    <property type="entry name" value="Alpha-mann_mid"/>
    <property type="match status" value="1"/>
</dbReference>
<dbReference type="InterPro" id="IPR000602">
    <property type="entry name" value="Glyco_hydro_38_N"/>
</dbReference>
<dbReference type="Gene3D" id="2.60.40.1360">
    <property type="match status" value="1"/>
</dbReference>
<dbReference type="Pfam" id="PF17677">
    <property type="entry name" value="Glyco_hydro38C2"/>
    <property type="match status" value="1"/>
</dbReference>
<dbReference type="InterPro" id="IPR027291">
    <property type="entry name" value="Glyco_hydro_38_N_sf"/>
</dbReference>
<dbReference type="Gene3D" id="2.70.98.30">
    <property type="entry name" value="Golgi alpha-mannosidase II, domain 4"/>
    <property type="match status" value="1"/>
</dbReference>
<keyword evidence="10" id="KW-0732">Signal</keyword>
<feature type="compositionally biased region" description="Basic and acidic residues" evidence="11">
    <location>
        <begin position="474"/>
        <end position="491"/>
    </location>
</feature>
<evidence type="ECO:0000313" key="13">
    <source>
        <dbReference type="EMBL" id="KAK7233401.1"/>
    </source>
</evidence>
<accession>A0ABR1FM87</accession>
<comment type="catalytic activity">
    <reaction evidence="1">
        <text>Hydrolysis of terminal, non-reducing alpha-D-mannose residues in alpha-D-mannosides.</text>
        <dbReference type="EC" id="3.2.1.24"/>
    </reaction>
</comment>
<dbReference type="InterPro" id="IPR013780">
    <property type="entry name" value="Glyco_hydro_b"/>
</dbReference>
<comment type="similarity">
    <text evidence="2 10">Belongs to the glycosyl hydrolase 38 family.</text>
</comment>
<evidence type="ECO:0000259" key="12">
    <source>
        <dbReference type="SMART" id="SM00872"/>
    </source>
</evidence>
<organism evidence="13 14">
    <name type="scientific">Aureococcus anophagefferens</name>
    <name type="common">Harmful bloom alga</name>
    <dbReference type="NCBI Taxonomy" id="44056"/>
    <lineage>
        <taxon>Eukaryota</taxon>
        <taxon>Sar</taxon>
        <taxon>Stramenopiles</taxon>
        <taxon>Ochrophyta</taxon>
        <taxon>Pelagophyceae</taxon>
        <taxon>Pelagomonadales</taxon>
        <taxon>Pelagomonadaceae</taxon>
        <taxon>Aureococcus</taxon>
    </lineage>
</organism>
<dbReference type="PANTHER" id="PTHR11607">
    <property type="entry name" value="ALPHA-MANNOSIDASE"/>
    <property type="match status" value="1"/>
</dbReference>
<evidence type="ECO:0000256" key="3">
    <source>
        <dbReference type="ARBA" id="ARBA00012752"/>
    </source>
</evidence>
<dbReference type="InterPro" id="IPR050843">
    <property type="entry name" value="Glycosyl_Hydrlase_38"/>
</dbReference>
<dbReference type="Gene3D" id="1.20.1270.50">
    <property type="entry name" value="Glycoside hydrolase family 38, central domain"/>
    <property type="match status" value="2"/>
</dbReference>
<evidence type="ECO:0000256" key="9">
    <source>
        <dbReference type="ARBA" id="ARBA00023295"/>
    </source>
</evidence>
<evidence type="ECO:0000256" key="1">
    <source>
        <dbReference type="ARBA" id="ARBA00000365"/>
    </source>
</evidence>
<dbReference type="InterPro" id="IPR037094">
    <property type="entry name" value="Glyco_hydro_38_cen_sf"/>
</dbReference>
<dbReference type="EMBL" id="JBBJCI010000360">
    <property type="protein sequence ID" value="KAK7233401.1"/>
    <property type="molecule type" value="Genomic_DNA"/>
</dbReference>
<dbReference type="Gene3D" id="2.60.40.1180">
    <property type="entry name" value="Golgi alpha-mannosidase II"/>
    <property type="match status" value="1"/>
</dbReference>
<evidence type="ECO:0000256" key="6">
    <source>
        <dbReference type="ARBA" id="ARBA00022833"/>
    </source>
</evidence>
<keyword evidence="6 10" id="KW-0862">Zinc</keyword>
<dbReference type="InterPro" id="IPR028995">
    <property type="entry name" value="Glyco_hydro_57/38_cen_sf"/>
</dbReference>
<comment type="cofactor">
    <cofactor evidence="10">
        <name>Zn(2+)</name>
        <dbReference type="ChEBI" id="CHEBI:29105"/>
    </cofactor>
    <text evidence="10">Binds 1 zinc ion per subunit.</text>
</comment>
<comment type="caution">
    <text evidence="13">The sequence shown here is derived from an EMBL/GenBank/DDBJ whole genome shotgun (WGS) entry which is preliminary data.</text>
</comment>
<keyword evidence="4 10" id="KW-0479">Metal-binding</keyword>
<evidence type="ECO:0000256" key="5">
    <source>
        <dbReference type="ARBA" id="ARBA00022801"/>
    </source>
</evidence>
<keyword evidence="9 10" id="KW-0326">Glycosidase</keyword>
<name>A0ABR1FM87_AURAN</name>
<keyword evidence="8" id="KW-0325">Glycoprotein</keyword>
<proteinExistence type="inferred from homology"/>
<dbReference type="EC" id="3.2.1.-" evidence="10"/>
<keyword evidence="14" id="KW-1185">Reference proteome</keyword>
<evidence type="ECO:0000313" key="14">
    <source>
        <dbReference type="Proteomes" id="UP001363151"/>
    </source>
</evidence>
<keyword evidence="7" id="KW-1015">Disulfide bond</keyword>
<feature type="region of interest" description="Disordered" evidence="11">
    <location>
        <begin position="40"/>
        <end position="61"/>
    </location>
</feature>
<dbReference type="PANTHER" id="PTHR11607:SF3">
    <property type="entry name" value="LYSOSOMAL ALPHA-MANNOSIDASE"/>
    <property type="match status" value="1"/>
</dbReference>
<dbReference type="Pfam" id="PF09261">
    <property type="entry name" value="Alpha-mann_mid"/>
    <property type="match status" value="1"/>
</dbReference>
<dbReference type="Proteomes" id="UP001363151">
    <property type="component" value="Unassembled WGS sequence"/>
</dbReference>
<dbReference type="Pfam" id="PF07748">
    <property type="entry name" value="Glyco_hydro_38C"/>
    <property type="match status" value="1"/>
</dbReference>
<keyword evidence="5 10" id="KW-0378">Hydrolase</keyword>
<feature type="region of interest" description="Disordered" evidence="11">
    <location>
        <begin position="472"/>
        <end position="491"/>
    </location>
</feature>
<dbReference type="SUPFAM" id="SSF88688">
    <property type="entry name" value="Families 57/38 glycoside transferase middle domain"/>
    <property type="match status" value="1"/>
</dbReference>
<protein>
    <recommendedName>
        <fullName evidence="3 10">Alpha-mannosidase</fullName>
        <ecNumber evidence="10">3.2.1.-</ecNumber>
    </recommendedName>
</protein>
<dbReference type="InterPro" id="IPR011330">
    <property type="entry name" value="Glyco_hydro/deAcase_b/a-brl"/>
</dbReference>
<dbReference type="InterPro" id="IPR011013">
    <property type="entry name" value="Gal_mutarotase_sf_dom"/>
</dbReference>
<dbReference type="InterPro" id="IPR015341">
    <property type="entry name" value="Glyco_hydro_38_cen"/>
</dbReference>
<evidence type="ECO:0000256" key="2">
    <source>
        <dbReference type="ARBA" id="ARBA00009792"/>
    </source>
</evidence>
<feature type="signal peptide" evidence="10">
    <location>
        <begin position="1"/>
        <end position="16"/>
    </location>
</feature>
<reference evidence="13 14" key="1">
    <citation type="submission" date="2024-03" db="EMBL/GenBank/DDBJ databases">
        <title>Aureococcus anophagefferens CCMP1851 and Kratosvirus quantuckense: Draft genome of a second virus-susceptible host strain in the model system.</title>
        <authorList>
            <person name="Chase E."/>
            <person name="Truchon A.R."/>
            <person name="Schepens W."/>
            <person name="Wilhelm S.W."/>
        </authorList>
    </citation>
    <scope>NUCLEOTIDE SEQUENCE [LARGE SCALE GENOMIC DNA]</scope>
    <source>
        <strain evidence="13 14">CCMP1851</strain>
    </source>
</reference>
<dbReference type="SUPFAM" id="SSF74650">
    <property type="entry name" value="Galactose mutarotase-like"/>
    <property type="match status" value="1"/>
</dbReference>
<evidence type="ECO:0000256" key="11">
    <source>
        <dbReference type="SAM" id="MobiDB-lite"/>
    </source>
</evidence>
<evidence type="ECO:0000256" key="10">
    <source>
        <dbReference type="RuleBase" id="RU361199"/>
    </source>
</evidence>
<feature type="domain" description="Glycoside hydrolase family 38 central" evidence="12">
    <location>
        <begin position="407"/>
        <end position="495"/>
    </location>
</feature>
<dbReference type="InterPro" id="IPR041147">
    <property type="entry name" value="GH38_C"/>
</dbReference>
<dbReference type="SUPFAM" id="SSF88713">
    <property type="entry name" value="Glycoside hydrolase/deacetylase"/>
    <property type="match status" value="1"/>
</dbReference>
<dbReference type="InterPro" id="IPR011682">
    <property type="entry name" value="Glyco_hydro_38_C"/>
</dbReference>
<dbReference type="Pfam" id="PF01074">
    <property type="entry name" value="Glyco_hydro_38N"/>
    <property type="match status" value="1"/>
</dbReference>
<gene>
    <name evidence="13" type="ORF">SO694_00105028</name>
</gene>
<sequence length="1141" mass="124385">MLRTLIALALLGGAEANGRHDANGDVIASLAPEELAVSASGHLGDRPPSYDMWSTGDRSGPPPYPYPADRTYNTKGGPKEGMINVHLVPHTHDDTGWQVTVDQYFEREVYFIVDTIAQQLAEDPNRKFIYVETAFFARWWEQASDAKRDRMKKLVAGKQLEFINGGWCMHDEASPLWTAMVDQTTRGHQFLLKHFGPGANPRGTWQIDPFGHSNTEAWLLGAEAGMESLFWGRMDYEDRDMRFGLNQTSSTPEKPTTGGFEWIWEGSKSLGASAQVFAGNLYGTGQGGYSTWMNFDGSDDQINDDPRRHDYNVDQWVDKFVQDARAQAEHTLTDHQLWACGTDFQYQNADHWFRNLDKLMHYVNLNGSVNAFYSTPTIYTEWKHKNKSVVYEVRTDDIFPLADNAHDYWSGYFTSRPALKRQVRFATNLLSAARLLEVATNTTAAEVDRPTAKASPVVGDSWTDSLEGTVGVATHHDGMSGTERQDVTDDYEQRISESSFEVEAGVAASLAKLLKVDRAAIAHCNCNAAGDCLNMTVCAATTDAESGFTIAAFNPLGQAQDAMLRVPVGVAGHWTCDDASGAPAPTQALPLDDRTKSLPLLYVNAFNMTLAEVAEEKAKLANKAVQVLAIRASLPAVGLTTLSCAPTPAAPRYALSDPPVTVADNADGTTTVANGFLELTFADKALVSLKNLDAGISTTLTATWGWYNSSVGGCTDYPDYLPKDILEPPCSGQASGAYMFRPNSSKLFGFDPAFEPTMEVEKGALVAEVRLASADWASHVVRLRAGARHVEVEWTAGPIPVDTPWFPPVAFENGNASKPLPNNWGKELVLKYASDLASAETFYTDSNGKEMVKRVRDARGPSYPHPYNISEPVAGNYYPVNALIALDDGANELSVVVDASLGGASIDDGSLELMVHRRLQADDNRGVQEPLNETMCGCNDVGAAPGSMGAHGHEGDGGCDCEGLTVRGVNYVVFAPLQDAHELRRELSETINFPPTLAFAPKDAAPTTYSLVSEALPKNVKLVTLTSNYAAFNGGAWLLRLSHLYEAGEQDTLAVPVEVDLEKIFAEAGLTIKSAVETSLTANGPLDLSKKLAWKSEAKTEAQRVELDARAAVSFTERVAFAYPKVTIRPMEVRTFLAKFE</sequence>
<evidence type="ECO:0000256" key="4">
    <source>
        <dbReference type="ARBA" id="ARBA00022723"/>
    </source>
</evidence>
<dbReference type="CDD" id="cd10810">
    <property type="entry name" value="GH38N_AMII_LAM_like"/>
    <property type="match status" value="1"/>
</dbReference>
<evidence type="ECO:0000256" key="7">
    <source>
        <dbReference type="ARBA" id="ARBA00023157"/>
    </source>
</evidence>
<dbReference type="Gene3D" id="3.20.110.10">
    <property type="entry name" value="Glycoside hydrolase 38, N terminal domain"/>
    <property type="match status" value="1"/>
</dbReference>
<feature type="chain" id="PRO_5045013231" description="Alpha-mannosidase" evidence="10">
    <location>
        <begin position="17"/>
        <end position="1141"/>
    </location>
</feature>